<name>A0A3B1D6A4_9ZZZZ</name>
<dbReference type="GO" id="GO:0016787">
    <property type="term" value="F:hydrolase activity"/>
    <property type="evidence" value="ECO:0007669"/>
    <property type="project" value="InterPro"/>
</dbReference>
<evidence type="ECO:0000313" key="2">
    <source>
        <dbReference type="EMBL" id="VAX38426.1"/>
    </source>
</evidence>
<evidence type="ECO:0000259" key="1">
    <source>
        <dbReference type="Pfam" id="PF04909"/>
    </source>
</evidence>
<proteinExistence type="predicted"/>
<feature type="domain" description="Amidohydrolase-related" evidence="1">
    <location>
        <begin position="145"/>
        <end position="270"/>
    </location>
</feature>
<dbReference type="Gene3D" id="3.20.20.140">
    <property type="entry name" value="Metal-dependent hydrolases"/>
    <property type="match status" value="1"/>
</dbReference>
<sequence length="362" mass="40492">MVNSILHSANRLGLDYTAEAANFRQYDFPIIDIHTHLSGKEAVQIYQRAANLYGVGLTYSMTPLDKMDAVQSVLGDAVRFIAIPNYGDLTSTKQLGEQYAQQIEKQYKEGVRIAKFWSAPRRYDLEEKKGLPGGAMGLSTPHILESMAAAAELGMAIMVHIGDPDTWFATKYIDAQRYGTKREQYEPLEVALERFDTPFIAAHMGGWPEDLDFLSSLLAQHSHLYLDTSATKWMVRELSKHPSVELIKFFKRWNGRLLFGSDIVTSNNHLNPATDEKPNAGPAHSRQEAFDLYASRYWALRTLLETNSVGESPIADPDLAMTNPKQYDSMSAPLLNGIELPALLLKTLMHDAAKNLLESLEG</sequence>
<gene>
    <name evidence="2" type="ORF">MNBD_PLANCTO02-500</name>
</gene>
<dbReference type="Pfam" id="PF04909">
    <property type="entry name" value="Amidohydro_2"/>
    <property type="match status" value="1"/>
</dbReference>
<dbReference type="SUPFAM" id="SSF51556">
    <property type="entry name" value="Metallo-dependent hydrolases"/>
    <property type="match status" value="1"/>
</dbReference>
<dbReference type="InterPro" id="IPR006680">
    <property type="entry name" value="Amidohydro-rel"/>
</dbReference>
<accession>A0A3B1D6A4</accession>
<organism evidence="2">
    <name type="scientific">hydrothermal vent metagenome</name>
    <dbReference type="NCBI Taxonomy" id="652676"/>
    <lineage>
        <taxon>unclassified sequences</taxon>
        <taxon>metagenomes</taxon>
        <taxon>ecological metagenomes</taxon>
    </lineage>
</organism>
<protein>
    <recommendedName>
        <fullName evidence="1">Amidohydrolase-related domain-containing protein</fullName>
    </recommendedName>
</protein>
<reference evidence="2" key="1">
    <citation type="submission" date="2018-06" db="EMBL/GenBank/DDBJ databases">
        <authorList>
            <person name="Zhirakovskaya E."/>
        </authorList>
    </citation>
    <scope>NUCLEOTIDE SEQUENCE</scope>
</reference>
<dbReference type="InterPro" id="IPR032466">
    <property type="entry name" value="Metal_Hydrolase"/>
</dbReference>
<dbReference type="EMBL" id="UOGL01000199">
    <property type="protein sequence ID" value="VAX38426.1"/>
    <property type="molecule type" value="Genomic_DNA"/>
</dbReference>
<dbReference type="AlphaFoldDB" id="A0A3B1D6A4"/>